<keyword evidence="1" id="KW-0802">TPR repeat</keyword>
<proteinExistence type="predicted"/>
<dbReference type="Pfam" id="PF13174">
    <property type="entry name" value="TPR_6"/>
    <property type="match status" value="3"/>
</dbReference>
<dbReference type="PROSITE" id="PS50293">
    <property type="entry name" value="TPR_REGION"/>
    <property type="match status" value="1"/>
</dbReference>
<feature type="repeat" description="TPR" evidence="1">
    <location>
        <begin position="491"/>
        <end position="524"/>
    </location>
</feature>
<feature type="repeat" description="TPR" evidence="1">
    <location>
        <begin position="66"/>
        <end position="99"/>
    </location>
</feature>
<evidence type="ECO:0008006" key="4">
    <source>
        <dbReference type="Google" id="ProtNLM"/>
    </source>
</evidence>
<dbReference type="PROSITE" id="PS50005">
    <property type="entry name" value="TPR"/>
    <property type="match status" value="3"/>
</dbReference>
<feature type="repeat" description="TPR" evidence="1">
    <location>
        <begin position="343"/>
        <end position="376"/>
    </location>
</feature>
<dbReference type="Pfam" id="PF00515">
    <property type="entry name" value="TPR_1"/>
    <property type="match status" value="1"/>
</dbReference>
<dbReference type="Pfam" id="PF13432">
    <property type="entry name" value="TPR_16"/>
    <property type="match status" value="1"/>
</dbReference>
<sequence length="683" mass="79732">MLLLLLFPGEDYLIQHRFDEASRYYHIMSSIAPSYNAYYEEAICALANGDVNESVTLLQSIPSEIPEKFYYLGVAHYQLGMYEQAIHYFENSDEVWQCNYYRALMNFKQYKILDAEKYFDVVPESDHKKLSLIYLRGYNQLVHAQKKFIEGDYSAAAELYDTVEGYFGYKEIGLALCYAEMGDYDRSIALFDTIIKYSTDNRLITQSIIEVSRIYYNMQKFAQARNYLKNYLAIESNDRAIFLIGKIFSDETQYDSAASYFRMLPDSIDEYLFYVGRTDYFLGSWGSAEQKLLVHREIFPHSEYRDRTMYILASINVKRKEYYSAIDFWNELISLYPNSIYAATALKGIGDAYFDMGEYSKALQAFRKVKEYNPNPNVEMETTLKIYETRFHLGKYPSLVDALRNYIEHNRDSKLIAKTHLRIAKILFEKGSLYQSLSELEIIIDNYYESMTANEAILEKARIYERLGRKKEMIQSYQNLLMRQSAAAYHAYVANELGSIYLKESNYDSALYYYNLLLNSEKYRESAMFEIGKIYYTLGQDKGSEAMVDKLISEYPASVFLLDAHILKSKIYKHQGNYQLAITVLNELIKRVGPKPEIYIEIGNIYFELEQYPDARDNYLSAAQHFKQKRDDAAQALILAGDASFAIDDKKNAQEYYLQANLIAKTLTMKHRAAEKMRKIIEE</sequence>
<dbReference type="SUPFAM" id="SSF48452">
    <property type="entry name" value="TPR-like"/>
    <property type="match status" value="3"/>
</dbReference>
<name>A0A0S7YIH6_UNCT6</name>
<comment type="caution">
    <text evidence="2">The sequence shown here is derived from an EMBL/GenBank/DDBJ whole genome shotgun (WGS) entry which is preliminary data.</text>
</comment>
<accession>A0A0S7YIH6</accession>
<dbReference type="Pfam" id="PF13181">
    <property type="entry name" value="TPR_8"/>
    <property type="match status" value="1"/>
</dbReference>
<dbReference type="SMART" id="SM00028">
    <property type="entry name" value="TPR"/>
    <property type="match status" value="11"/>
</dbReference>
<dbReference type="PANTHER" id="PTHR12558:SF13">
    <property type="entry name" value="CELL DIVISION CYCLE PROTEIN 27 HOMOLOG"/>
    <property type="match status" value="1"/>
</dbReference>
<dbReference type="InterPro" id="IPR019734">
    <property type="entry name" value="TPR_rpt"/>
</dbReference>
<evidence type="ECO:0000313" key="2">
    <source>
        <dbReference type="EMBL" id="KPJ74561.1"/>
    </source>
</evidence>
<dbReference type="InterPro" id="IPR011990">
    <property type="entry name" value="TPR-like_helical_dom_sf"/>
</dbReference>
<reference evidence="2 3" key="1">
    <citation type="journal article" date="2015" name="Microbiome">
        <title>Genomic resolution of linkages in carbon, nitrogen, and sulfur cycling among widespread estuary sediment bacteria.</title>
        <authorList>
            <person name="Baker B.J."/>
            <person name="Lazar C.S."/>
            <person name="Teske A.P."/>
            <person name="Dick G.J."/>
        </authorList>
    </citation>
    <scope>NUCLEOTIDE SEQUENCE [LARGE SCALE GENOMIC DNA]</scope>
    <source>
        <strain evidence="2">DG_78</strain>
    </source>
</reference>
<dbReference type="PANTHER" id="PTHR12558">
    <property type="entry name" value="CELL DIVISION CYCLE 16,23,27"/>
    <property type="match status" value="1"/>
</dbReference>
<organism evidence="2 3">
    <name type="scientific">candidate division TA06 bacterium DG_78</name>
    <dbReference type="NCBI Taxonomy" id="1703772"/>
    <lineage>
        <taxon>Bacteria</taxon>
        <taxon>Bacteria division TA06</taxon>
    </lineage>
</organism>
<dbReference type="AlphaFoldDB" id="A0A0S7YIH6"/>
<dbReference type="EMBL" id="LJNI01000001">
    <property type="protein sequence ID" value="KPJ74561.1"/>
    <property type="molecule type" value="Genomic_DNA"/>
</dbReference>
<protein>
    <recommendedName>
        <fullName evidence="4">Outer membrane lipoprotein BamD-like domain-containing protein</fullName>
    </recommendedName>
</protein>
<evidence type="ECO:0000313" key="3">
    <source>
        <dbReference type="Proteomes" id="UP000051012"/>
    </source>
</evidence>
<evidence type="ECO:0000256" key="1">
    <source>
        <dbReference type="PROSITE-ProRule" id="PRU00339"/>
    </source>
</evidence>
<dbReference type="Proteomes" id="UP000051012">
    <property type="component" value="Unassembled WGS sequence"/>
</dbReference>
<dbReference type="Gene3D" id="1.25.40.10">
    <property type="entry name" value="Tetratricopeptide repeat domain"/>
    <property type="match status" value="6"/>
</dbReference>
<gene>
    <name evidence="2" type="ORF">AMJ52_00130</name>
</gene>